<feature type="compositionally biased region" description="Low complexity" evidence="3">
    <location>
        <begin position="476"/>
        <end position="488"/>
    </location>
</feature>
<evidence type="ECO:0000256" key="1">
    <source>
        <dbReference type="ARBA" id="ARBA00022884"/>
    </source>
</evidence>
<name>A0AAV5R0T6_PICKL</name>
<reference evidence="5 6" key="1">
    <citation type="journal article" date="2023" name="Elife">
        <title>Identification of key yeast species and microbe-microbe interactions impacting larval growth of Drosophila in the wild.</title>
        <authorList>
            <person name="Mure A."/>
            <person name="Sugiura Y."/>
            <person name="Maeda R."/>
            <person name="Honda K."/>
            <person name="Sakurai N."/>
            <person name="Takahashi Y."/>
            <person name="Watada M."/>
            <person name="Katoh T."/>
            <person name="Gotoh A."/>
            <person name="Gotoh Y."/>
            <person name="Taniguchi I."/>
            <person name="Nakamura K."/>
            <person name="Hayashi T."/>
            <person name="Katayama T."/>
            <person name="Uemura T."/>
            <person name="Hattori Y."/>
        </authorList>
    </citation>
    <scope>NUCLEOTIDE SEQUENCE [LARGE SCALE GENOMIC DNA]</scope>
    <source>
        <strain evidence="5 6">PK-24</strain>
    </source>
</reference>
<dbReference type="InterPro" id="IPR012677">
    <property type="entry name" value="Nucleotide-bd_a/b_plait_sf"/>
</dbReference>
<evidence type="ECO:0000313" key="5">
    <source>
        <dbReference type="EMBL" id="GMM44882.1"/>
    </source>
</evidence>
<dbReference type="AlphaFoldDB" id="A0AAV5R0T6"/>
<dbReference type="PANTHER" id="PTHR23003">
    <property type="entry name" value="RNA RECOGNITION MOTIF RRM DOMAIN CONTAINING PROTEIN"/>
    <property type="match status" value="1"/>
</dbReference>
<dbReference type="SUPFAM" id="SSF54928">
    <property type="entry name" value="RNA-binding domain, RBD"/>
    <property type="match status" value="3"/>
</dbReference>
<comment type="caution">
    <text evidence="5">The sequence shown here is derived from an EMBL/GenBank/DDBJ whole genome shotgun (WGS) entry which is preliminary data.</text>
</comment>
<dbReference type="PROSITE" id="PS50102">
    <property type="entry name" value="RRM"/>
    <property type="match status" value="3"/>
</dbReference>
<dbReference type="GO" id="GO:0003729">
    <property type="term" value="F:mRNA binding"/>
    <property type="evidence" value="ECO:0007669"/>
    <property type="project" value="TreeGrafter"/>
</dbReference>
<dbReference type="GO" id="GO:1990904">
    <property type="term" value="C:ribonucleoprotein complex"/>
    <property type="evidence" value="ECO:0007669"/>
    <property type="project" value="TreeGrafter"/>
</dbReference>
<dbReference type="EMBL" id="BTGB01000001">
    <property type="protein sequence ID" value="GMM44882.1"/>
    <property type="molecule type" value="Genomic_DNA"/>
</dbReference>
<dbReference type="GO" id="GO:0005737">
    <property type="term" value="C:cytoplasm"/>
    <property type="evidence" value="ECO:0007669"/>
    <property type="project" value="TreeGrafter"/>
</dbReference>
<accession>A0AAV5R0T6</accession>
<dbReference type="PANTHER" id="PTHR23003:SF3">
    <property type="entry name" value="FI21236P1-RELATED"/>
    <property type="match status" value="1"/>
</dbReference>
<feature type="domain" description="RRM" evidence="4">
    <location>
        <begin position="362"/>
        <end position="439"/>
    </location>
</feature>
<feature type="region of interest" description="Disordered" evidence="3">
    <location>
        <begin position="472"/>
        <end position="503"/>
    </location>
</feature>
<dbReference type="Gene3D" id="3.30.70.330">
    <property type="match status" value="3"/>
</dbReference>
<evidence type="ECO:0000313" key="6">
    <source>
        <dbReference type="Proteomes" id="UP001378960"/>
    </source>
</evidence>
<feature type="compositionally biased region" description="Acidic residues" evidence="3">
    <location>
        <begin position="494"/>
        <end position="503"/>
    </location>
</feature>
<feature type="region of interest" description="Disordered" evidence="3">
    <location>
        <begin position="145"/>
        <end position="227"/>
    </location>
</feature>
<feature type="compositionally biased region" description="Basic and acidic residues" evidence="3">
    <location>
        <begin position="145"/>
        <end position="160"/>
    </location>
</feature>
<dbReference type="Pfam" id="PF00076">
    <property type="entry name" value="RRM_1"/>
    <property type="match status" value="3"/>
</dbReference>
<sequence>MMEVEDYSRDRSRSPAREQERERSRSPRREYDNRRERGGFRQRGPSREYGGRPPYERRAFDRANEYIQKANRKYENSVFIGNLPYNIQWYEIKDHFAAAGPIVRADVVTSHGKSRGMGTVEFEDREIAQNAINMFDRTEFKGREIFVREDLPPPEKKAPEYRQPPPQQYERYDRYGGYDDRYGPPRGGYDRYGPSRGGYDDRYGPPRGYDRYDRYGPPRGYDRYERYPPRESYSARPAYTARQQTKGYEVFIGNLPFSATWQQLKDLFREFGQIERADIIENSYGRSKGMGTVYFTNLEDAENAIAKLNGYDWDGRIIDVRKSKFPRDEDAVVGGEKIIKASGLSKNTDFTLGVTGEGNESNILYVGNLPWETAESDLFELFGSVSTVEKAELQFGRGGNASGNAVVQFPDVESAQNVIKQLDGYEYGNRRLKISFANYPTPEKLAELHEEIQKSLNEENAVGQVNVASEPIQNDEQQPAAEFQQPQENHVEVVDDNEDMIEE</sequence>
<dbReference type="InterPro" id="IPR050374">
    <property type="entry name" value="RRT5_SRSF_SR"/>
</dbReference>
<keyword evidence="6" id="KW-1185">Reference proteome</keyword>
<feature type="domain" description="RRM" evidence="4">
    <location>
        <begin position="248"/>
        <end position="325"/>
    </location>
</feature>
<evidence type="ECO:0000256" key="2">
    <source>
        <dbReference type="PROSITE-ProRule" id="PRU00176"/>
    </source>
</evidence>
<keyword evidence="1 2" id="KW-0694">RNA-binding</keyword>
<dbReference type="GO" id="GO:0005634">
    <property type="term" value="C:nucleus"/>
    <property type="evidence" value="ECO:0007669"/>
    <property type="project" value="TreeGrafter"/>
</dbReference>
<protein>
    <submittedName>
        <fullName evidence="5">mRNA-binding protein</fullName>
    </submittedName>
</protein>
<feature type="domain" description="RRM" evidence="4">
    <location>
        <begin position="76"/>
        <end position="152"/>
    </location>
</feature>
<proteinExistence type="predicted"/>
<evidence type="ECO:0000256" key="3">
    <source>
        <dbReference type="SAM" id="MobiDB-lite"/>
    </source>
</evidence>
<evidence type="ECO:0000259" key="4">
    <source>
        <dbReference type="PROSITE" id="PS50102"/>
    </source>
</evidence>
<feature type="compositionally biased region" description="Basic and acidic residues" evidence="3">
    <location>
        <begin position="170"/>
        <end position="183"/>
    </location>
</feature>
<organism evidence="5 6">
    <name type="scientific">Pichia kluyveri</name>
    <name type="common">Yeast</name>
    <dbReference type="NCBI Taxonomy" id="36015"/>
    <lineage>
        <taxon>Eukaryota</taxon>
        <taxon>Fungi</taxon>
        <taxon>Dikarya</taxon>
        <taxon>Ascomycota</taxon>
        <taxon>Saccharomycotina</taxon>
        <taxon>Pichiomycetes</taxon>
        <taxon>Pichiales</taxon>
        <taxon>Pichiaceae</taxon>
        <taxon>Pichia</taxon>
    </lineage>
</organism>
<dbReference type="Proteomes" id="UP001378960">
    <property type="component" value="Unassembled WGS sequence"/>
</dbReference>
<feature type="region of interest" description="Disordered" evidence="3">
    <location>
        <begin position="1"/>
        <end position="56"/>
    </location>
</feature>
<dbReference type="InterPro" id="IPR035979">
    <property type="entry name" value="RBD_domain_sf"/>
</dbReference>
<dbReference type="SMART" id="SM00360">
    <property type="entry name" value="RRM"/>
    <property type="match status" value="3"/>
</dbReference>
<dbReference type="InterPro" id="IPR000504">
    <property type="entry name" value="RRM_dom"/>
</dbReference>
<gene>
    <name evidence="5" type="ORF">DAPK24_014570</name>
</gene>
<feature type="compositionally biased region" description="Basic and acidic residues" evidence="3">
    <location>
        <begin position="198"/>
        <end position="227"/>
    </location>
</feature>